<accession>A0ABR9R0T6</accession>
<keyword evidence="3" id="KW-0813">Transport</keyword>
<feature type="transmembrane region" description="Helical" evidence="8">
    <location>
        <begin position="154"/>
        <end position="175"/>
    </location>
</feature>
<feature type="transmembrane region" description="Helical" evidence="8">
    <location>
        <begin position="122"/>
        <end position="142"/>
    </location>
</feature>
<evidence type="ECO:0000256" key="7">
    <source>
        <dbReference type="ARBA" id="ARBA00023136"/>
    </source>
</evidence>
<keyword evidence="10" id="KW-1185">Reference proteome</keyword>
<dbReference type="InterPro" id="IPR000522">
    <property type="entry name" value="ABC_transptr_permease_BtuC"/>
</dbReference>
<keyword evidence="7 8" id="KW-0472">Membrane</keyword>
<sequence length="338" mass="33735">MKTSPISSTRHDSRTFALAGLICLAAALLSICLGAAGLTLPELWQAIVSGPGAGAASRILWYVRLPRTAACLLAGAGLAVSGAIIQAVLANPLASPSIIGVNAGAGLAVSICCAAGGAAAGWAVAGMAFGGGMAAVMIVVLVARRTGASRMTVVLGGVAVSTFLNAATEAIATLFPDAALGSADFRVGGFSSVSLNRLLPAAILILAALAVSFTLCNELDVLALGEDTARGLGMRVSATRTLLLAIAALLAGATVSFAGVLGFVGLIVPHIARKFVGSESRSLLPMCALCGAGLVTMCDLAARLLFAPYELPVGILLSFIGGPFFILLLARRGGGRHA</sequence>
<comment type="subcellular location">
    <subcellularLocation>
        <location evidence="1">Cell membrane</location>
        <topology evidence="1">Multi-pass membrane protein</topology>
    </subcellularLocation>
</comment>
<comment type="similarity">
    <text evidence="2">Belongs to the binding-protein-dependent transport system permease family. FecCD subfamily.</text>
</comment>
<dbReference type="CDD" id="cd06550">
    <property type="entry name" value="TM_ABC_iron-siderophores_like"/>
    <property type="match status" value="1"/>
</dbReference>
<dbReference type="PANTHER" id="PTHR30472">
    <property type="entry name" value="FERRIC ENTEROBACTIN TRANSPORT SYSTEM PERMEASE PROTEIN"/>
    <property type="match status" value="1"/>
</dbReference>
<dbReference type="Pfam" id="PF01032">
    <property type="entry name" value="FecCD"/>
    <property type="match status" value="1"/>
</dbReference>
<dbReference type="EMBL" id="JADCKC010000001">
    <property type="protein sequence ID" value="MBE5036720.1"/>
    <property type="molecule type" value="Genomic_DNA"/>
</dbReference>
<protein>
    <submittedName>
        <fullName evidence="9">Iron ABC transporter permease</fullName>
    </submittedName>
</protein>
<dbReference type="PANTHER" id="PTHR30472:SF25">
    <property type="entry name" value="ABC TRANSPORTER PERMEASE PROTEIN MJ0876-RELATED"/>
    <property type="match status" value="1"/>
</dbReference>
<dbReference type="Proteomes" id="UP000768567">
    <property type="component" value="Unassembled WGS sequence"/>
</dbReference>
<comment type="caution">
    <text evidence="9">The sequence shown here is derived from an EMBL/GenBank/DDBJ whole genome shotgun (WGS) entry which is preliminary data.</text>
</comment>
<feature type="transmembrane region" description="Helical" evidence="8">
    <location>
        <begin position="44"/>
        <end position="63"/>
    </location>
</feature>
<keyword evidence="4" id="KW-1003">Cell membrane</keyword>
<gene>
    <name evidence="9" type="ORF">INF35_02800</name>
</gene>
<evidence type="ECO:0000313" key="9">
    <source>
        <dbReference type="EMBL" id="MBE5036720.1"/>
    </source>
</evidence>
<evidence type="ECO:0000313" key="10">
    <source>
        <dbReference type="Proteomes" id="UP000768567"/>
    </source>
</evidence>
<proteinExistence type="inferred from homology"/>
<evidence type="ECO:0000256" key="2">
    <source>
        <dbReference type="ARBA" id="ARBA00007935"/>
    </source>
</evidence>
<keyword evidence="6 8" id="KW-1133">Transmembrane helix</keyword>
<name>A0ABR9R0T6_9FIRM</name>
<evidence type="ECO:0000256" key="4">
    <source>
        <dbReference type="ARBA" id="ARBA00022475"/>
    </source>
</evidence>
<feature type="transmembrane region" description="Helical" evidence="8">
    <location>
        <begin position="70"/>
        <end position="89"/>
    </location>
</feature>
<dbReference type="SUPFAM" id="SSF81345">
    <property type="entry name" value="ABC transporter involved in vitamin B12 uptake, BtuC"/>
    <property type="match status" value="1"/>
</dbReference>
<evidence type="ECO:0000256" key="5">
    <source>
        <dbReference type="ARBA" id="ARBA00022692"/>
    </source>
</evidence>
<evidence type="ECO:0000256" key="8">
    <source>
        <dbReference type="SAM" id="Phobius"/>
    </source>
</evidence>
<evidence type="ECO:0000256" key="3">
    <source>
        <dbReference type="ARBA" id="ARBA00022448"/>
    </source>
</evidence>
<feature type="transmembrane region" description="Helical" evidence="8">
    <location>
        <begin position="242"/>
        <end position="271"/>
    </location>
</feature>
<dbReference type="RefSeq" id="WP_193500010.1">
    <property type="nucleotide sequence ID" value="NZ_JADCKC010000001.1"/>
</dbReference>
<feature type="transmembrane region" description="Helical" evidence="8">
    <location>
        <begin position="195"/>
        <end position="215"/>
    </location>
</feature>
<evidence type="ECO:0000256" key="6">
    <source>
        <dbReference type="ARBA" id="ARBA00022989"/>
    </source>
</evidence>
<evidence type="ECO:0000256" key="1">
    <source>
        <dbReference type="ARBA" id="ARBA00004651"/>
    </source>
</evidence>
<dbReference type="InterPro" id="IPR037294">
    <property type="entry name" value="ABC_BtuC-like"/>
</dbReference>
<reference evidence="9 10" key="1">
    <citation type="submission" date="2020-10" db="EMBL/GenBank/DDBJ databases">
        <title>ChiBAC.</title>
        <authorList>
            <person name="Zenner C."/>
            <person name="Hitch T.C.A."/>
            <person name="Clavel T."/>
        </authorList>
    </citation>
    <scope>NUCLEOTIDE SEQUENCE [LARGE SCALE GENOMIC DNA]</scope>
    <source>
        <strain evidence="9 10">DSM 109015</strain>
    </source>
</reference>
<keyword evidence="5 8" id="KW-0812">Transmembrane</keyword>
<dbReference type="Gene3D" id="1.10.3470.10">
    <property type="entry name" value="ABC transporter involved in vitamin B12 uptake, BtuC"/>
    <property type="match status" value="1"/>
</dbReference>
<organism evidence="9 10">
    <name type="scientific">Gemmiger gallinarum</name>
    <dbReference type="NCBI Taxonomy" id="2779354"/>
    <lineage>
        <taxon>Bacteria</taxon>
        <taxon>Bacillati</taxon>
        <taxon>Bacillota</taxon>
        <taxon>Clostridia</taxon>
        <taxon>Eubacteriales</taxon>
        <taxon>Gemmiger</taxon>
    </lineage>
</organism>
<feature type="transmembrane region" description="Helical" evidence="8">
    <location>
        <begin position="311"/>
        <end position="330"/>
    </location>
</feature>